<dbReference type="PROSITE" id="PS50219">
    <property type="entry name" value="CNH"/>
    <property type="match status" value="1"/>
</dbReference>
<dbReference type="GO" id="GO:0034058">
    <property type="term" value="P:endosomal vesicle fusion"/>
    <property type="evidence" value="ECO:0007669"/>
    <property type="project" value="TreeGrafter"/>
</dbReference>
<evidence type="ECO:0000256" key="3">
    <source>
        <dbReference type="ARBA" id="ARBA00022490"/>
    </source>
</evidence>
<evidence type="ECO:0000259" key="6">
    <source>
        <dbReference type="PROSITE" id="PS50219"/>
    </source>
</evidence>
<comment type="caution">
    <text evidence="7">The sequence shown here is derived from an EMBL/GenBank/DDBJ whole genome shotgun (WGS) entry which is preliminary data.</text>
</comment>
<feature type="domain" description="CNH" evidence="6">
    <location>
        <begin position="16"/>
        <end position="290"/>
    </location>
</feature>
<evidence type="ECO:0000256" key="4">
    <source>
        <dbReference type="ARBA" id="ARBA00022927"/>
    </source>
</evidence>
<accession>A0AAD8HC10</accession>
<evidence type="ECO:0000256" key="1">
    <source>
        <dbReference type="ARBA" id="ARBA00004496"/>
    </source>
</evidence>
<sequence>MVHTAFDTSQFITNSPYKIDAVESYGHDLLITSSDGCLRIYSPESIASVQSDGGYGALELKKEAYVLQNTIKSFSKRPMVAMQVVVSRQLLISLSESIAVHRLPNLEIVAVISKAKGANAFSWDDRRGFLCFARQKRVSIFRHDGGRGFVEVKELSVPDTVKSMSWCGENICLGLGSKKEYTILNVTNGTLSDLFSSGRNATPLVVSLPSGELLLGKDKIGVIVDQNGKLVQEGRICWSESPAAVVIQKPYAIALLPRHVEIRSLRFPYPLIQTVVLRNVRHLVQSNNTVIVAEDNNVHGLFLVPLGAQIVQLTACGDFEEALALCKMLPPEDLNLRTAKEQSIHIRYARHLFESGSYEEAMEHFLQSQVEITYVLYLYPSLTLPKSSSVAETDKFFDFTGDTSELSRASSEMSDEYGSPPSSPLMESDESSGLESKKTSHNTLMALIKFLQKKRFNIVEKAAAEVTEEVVSDAVGDHIISYGTSRQKISVKGRINNPNNSAARDMAAILDTALVQALLLTEQTSAAIELLKGLNFCDVGICEDLFLKRNQHLCLIELYKCNTMHREALRLILELVEGSKQETHKAEIHRNFKPEMIIEYLKPLCESDPMLALEFSMPVLESCPTQTIELFLSANIPADLVNSYLKQHAPKLQATFLEQMLEINESGISANLQNEMVQIYFSEVLDWQANLSSEEKWDERTFSPTRKKLLSALESISGSRAEVLLKQLPQNALYEERTILLGTMKQHELALSIYVHKLHVPQLALSYCDRVYESGLHEHSSRIYSSNIYLTLLQIYVNPRRTTKKFETRINNLISSGNTSIPKVSSWNSIKTKGGRLSKKIAEIEGAADTRISPSRTDNGKSDGDTDDVVEEEGSTMMVDEVHHLLAQRWDRIHGAQALKLLPKEIILQVLYFLDYILFLCLMFPDDRKIFSFFCILVWRLAK</sequence>
<dbReference type="PANTHER" id="PTHR12894">
    <property type="entry name" value="CNH DOMAIN CONTAINING"/>
    <property type="match status" value="1"/>
</dbReference>
<dbReference type="Proteomes" id="UP001237642">
    <property type="component" value="Unassembled WGS sequence"/>
</dbReference>
<comment type="subcellular location">
    <subcellularLocation>
        <location evidence="1">Cytoplasm</location>
    </subcellularLocation>
</comment>
<dbReference type="Pfam" id="PF10366">
    <property type="entry name" value="Vps39_1"/>
    <property type="match status" value="1"/>
</dbReference>
<proteinExistence type="predicted"/>
<keyword evidence="8" id="KW-1185">Reference proteome</keyword>
<reference evidence="7" key="1">
    <citation type="submission" date="2023-02" db="EMBL/GenBank/DDBJ databases">
        <title>Genome of toxic invasive species Heracleum sosnowskyi carries increased number of genes despite the absence of recent whole-genome duplications.</title>
        <authorList>
            <person name="Schelkunov M."/>
            <person name="Shtratnikova V."/>
            <person name="Makarenko M."/>
            <person name="Klepikova A."/>
            <person name="Omelchenko D."/>
            <person name="Novikova G."/>
            <person name="Obukhova E."/>
            <person name="Bogdanov V."/>
            <person name="Penin A."/>
            <person name="Logacheva M."/>
        </authorList>
    </citation>
    <scope>NUCLEOTIDE SEQUENCE</scope>
    <source>
        <strain evidence="7">Hsosn_3</strain>
        <tissue evidence="7">Leaf</tissue>
    </source>
</reference>
<evidence type="ECO:0000256" key="5">
    <source>
        <dbReference type="SAM" id="MobiDB-lite"/>
    </source>
</evidence>
<dbReference type="AlphaFoldDB" id="A0AAD8HC10"/>
<feature type="region of interest" description="Disordered" evidence="5">
    <location>
        <begin position="407"/>
        <end position="438"/>
    </location>
</feature>
<dbReference type="PANTHER" id="PTHR12894:SF27">
    <property type="entry name" value="TRANSFORMING GROWTH FACTOR-BETA RECEPTOR-ASSOCIATED PROTEIN 1"/>
    <property type="match status" value="1"/>
</dbReference>
<keyword evidence="4" id="KW-0653">Protein transport</keyword>
<evidence type="ECO:0000313" key="8">
    <source>
        <dbReference type="Proteomes" id="UP001237642"/>
    </source>
</evidence>
<gene>
    <name evidence="7" type="ORF">POM88_039130</name>
</gene>
<dbReference type="GO" id="GO:0016020">
    <property type="term" value="C:membrane"/>
    <property type="evidence" value="ECO:0007669"/>
    <property type="project" value="TreeGrafter"/>
</dbReference>
<evidence type="ECO:0000256" key="2">
    <source>
        <dbReference type="ARBA" id="ARBA00022448"/>
    </source>
</evidence>
<name>A0AAD8HC10_9APIA</name>
<dbReference type="InterPro" id="IPR001180">
    <property type="entry name" value="CNH_dom"/>
</dbReference>
<dbReference type="SUPFAM" id="SSF69322">
    <property type="entry name" value="Tricorn protease domain 2"/>
    <property type="match status" value="1"/>
</dbReference>
<dbReference type="EMBL" id="JAUIZM010000009">
    <property type="protein sequence ID" value="KAK1363569.1"/>
    <property type="molecule type" value="Genomic_DNA"/>
</dbReference>
<keyword evidence="2" id="KW-0813">Transport</keyword>
<dbReference type="GO" id="GO:0005737">
    <property type="term" value="C:cytoplasm"/>
    <property type="evidence" value="ECO:0007669"/>
    <property type="project" value="UniProtKB-SubCell"/>
</dbReference>
<reference evidence="7" key="2">
    <citation type="submission" date="2023-05" db="EMBL/GenBank/DDBJ databases">
        <authorList>
            <person name="Schelkunov M.I."/>
        </authorList>
    </citation>
    <scope>NUCLEOTIDE SEQUENCE</scope>
    <source>
        <strain evidence="7">Hsosn_3</strain>
        <tissue evidence="7">Leaf</tissue>
    </source>
</reference>
<dbReference type="InterPro" id="IPR032914">
    <property type="entry name" value="Vam6/VPS39/TRAP1"/>
</dbReference>
<dbReference type="InterPro" id="IPR019452">
    <property type="entry name" value="VPS39/TGF_beta_rcpt-assoc_1"/>
</dbReference>
<dbReference type="Pfam" id="PF00780">
    <property type="entry name" value="CNH"/>
    <property type="match status" value="1"/>
</dbReference>
<dbReference type="GO" id="GO:0006914">
    <property type="term" value="P:autophagy"/>
    <property type="evidence" value="ECO:0007669"/>
    <property type="project" value="TreeGrafter"/>
</dbReference>
<keyword evidence="3" id="KW-0963">Cytoplasm</keyword>
<organism evidence="7 8">
    <name type="scientific">Heracleum sosnowskyi</name>
    <dbReference type="NCBI Taxonomy" id="360622"/>
    <lineage>
        <taxon>Eukaryota</taxon>
        <taxon>Viridiplantae</taxon>
        <taxon>Streptophyta</taxon>
        <taxon>Embryophyta</taxon>
        <taxon>Tracheophyta</taxon>
        <taxon>Spermatophyta</taxon>
        <taxon>Magnoliopsida</taxon>
        <taxon>eudicotyledons</taxon>
        <taxon>Gunneridae</taxon>
        <taxon>Pentapetalae</taxon>
        <taxon>asterids</taxon>
        <taxon>campanulids</taxon>
        <taxon>Apiales</taxon>
        <taxon>Apiaceae</taxon>
        <taxon>Apioideae</taxon>
        <taxon>apioid superclade</taxon>
        <taxon>Tordylieae</taxon>
        <taxon>Tordyliinae</taxon>
        <taxon>Heracleum</taxon>
    </lineage>
</organism>
<evidence type="ECO:0000313" key="7">
    <source>
        <dbReference type="EMBL" id="KAK1363569.1"/>
    </source>
</evidence>
<dbReference type="GO" id="GO:0015031">
    <property type="term" value="P:protein transport"/>
    <property type="evidence" value="ECO:0007669"/>
    <property type="project" value="UniProtKB-KW"/>
</dbReference>
<protein>
    <submittedName>
        <fullName evidence="7">Vacuolar sorting protein 39</fullName>
    </submittedName>
</protein>